<keyword evidence="3" id="KW-1185">Reference proteome</keyword>
<reference evidence="2 3" key="1">
    <citation type="submission" date="2021-12" db="EMBL/GenBank/DDBJ databases">
        <title>High titer production of polyol ester of fatty acids by Rhodotorula paludigena BS15 towards product separation-free biomass refinery.</title>
        <authorList>
            <person name="Mano J."/>
            <person name="Ono H."/>
            <person name="Tanaka T."/>
            <person name="Naito K."/>
            <person name="Sushida H."/>
            <person name="Ike M."/>
            <person name="Tokuyasu K."/>
            <person name="Kitaoka M."/>
        </authorList>
    </citation>
    <scope>NUCLEOTIDE SEQUENCE [LARGE SCALE GENOMIC DNA]</scope>
    <source>
        <strain evidence="2 3">BS15</strain>
    </source>
</reference>
<gene>
    <name evidence="2" type="ORF">Rhopal_005870-T1</name>
</gene>
<proteinExistence type="predicted"/>
<feature type="compositionally biased region" description="Acidic residues" evidence="1">
    <location>
        <begin position="65"/>
        <end position="76"/>
    </location>
</feature>
<feature type="compositionally biased region" description="Pro residues" evidence="1">
    <location>
        <begin position="128"/>
        <end position="139"/>
    </location>
</feature>
<evidence type="ECO:0000256" key="1">
    <source>
        <dbReference type="SAM" id="MobiDB-lite"/>
    </source>
</evidence>
<dbReference type="PANTHER" id="PTHR40422:SF1">
    <property type="entry name" value="TRANSLATION MACHINERY-ASSOCIATED PROTEIN 17"/>
    <property type="match status" value="1"/>
</dbReference>
<feature type="region of interest" description="Disordered" evidence="1">
    <location>
        <begin position="115"/>
        <end position="173"/>
    </location>
</feature>
<organism evidence="2 3">
    <name type="scientific">Rhodotorula paludigena</name>
    <dbReference type="NCBI Taxonomy" id="86838"/>
    <lineage>
        <taxon>Eukaryota</taxon>
        <taxon>Fungi</taxon>
        <taxon>Dikarya</taxon>
        <taxon>Basidiomycota</taxon>
        <taxon>Pucciniomycotina</taxon>
        <taxon>Microbotryomycetes</taxon>
        <taxon>Sporidiobolales</taxon>
        <taxon>Sporidiobolaceae</taxon>
        <taxon>Rhodotorula</taxon>
    </lineage>
</organism>
<dbReference type="AlphaFoldDB" id="A0AAV5GTY4"/>
<dbReference type="PANTHER" id="PTHR40422">
    <property type="entry name" value="TRANSLATION MACHINERY-ASSOCIATED PROTEIN 17"/>
    <property type="match status" value="1"/>
</dbReference>
<accession>A0AAV5GTY4</accession>
<dbReference type="GO" id="GO:0030674">
    <property type="term" value="F:protein-macromolecule adaptor activity"/>
    <property type="evidence" value="ECO:0007669"/>
    <property type="project" value="TreeGrafter"/>
</dbReference>
<sequence length="173" mass="18512">MDYTPRFEQPVSLAQLRAIREPELLVNEIARLENSIQHLERSNRELRAFLEPASSGQGASPAVGADEEDDELDEETKAEFTASVKENEETIARQQERITMIRLALEEQVGVDAANPHYGLAGSTTAPTPAPAAPAPPTSAAPAVNGAEEGEVTGVTSSSARRAEPDADDGMYL</sequence>
<evidence type="ECO:0000313" key="3">
    <source>
        <dbReference type="Proteomes" id="UP001342314"/>
    </source>
</evidence>
<dbReference type="EMBL" id="BQKY01000012">
    <property type="protein sequence ID" value="GJN92832.1"/>
    <property type="molecule type" value="Genomic_DNA"/>
</dbReference>
<comment type="caution">
    <text evidence="2">The sequence shown here is derived from an EMBL/GenBank/DDBJ whole genome shotgun (WGS) entry which is preliminary data.</text>
</comment>
<dbReference type="GO" id="GO:0070682">
    <property type="term" value="P:proteasome regulatory particle assembly"/>
    <property type="evidence" value="ECO:0007669"/>
    <property type="project" value="InterPro"/>
</dbReference>
<dbReference type="Proteomes" id="UP001342314">
    <property type="component" value="Unassembled WGS sequence"/>
</dbReference>
<protein>
    <submittedName>
        <fullName evidence="2">Uncharacterized protein</fullName>
    </submittedName>
</protein>
<feature type="region of interest" description="Disordered" evidence="1">
    <location>
        <begin position="51"/>
        <end position="91"/>
    </location>
</feature>
<dbReference type="InterPro" id="IPR038966">
    <property type="entry name" value="TMA17"/>
</dbReference>
<name>A0AAV5GTY4_9BASI</name>
<evidence type="ECO:0000313" key="2">
    <source>
        <dbReference type="EMBL" id="GJN92832.1"/>
    </source>
</evidence>